<dbReference type="NCBIfam" id="NF001484">
    <property type="entry name" value="PRK00331.1"/>
    <property type="match status" value="1"/>
</dbReference>
<comment type="subunit">
    <text evidence="8">Homodimer.</text>
</comment>
<sequence>MCGIVGYAGTRPALGIVLDGLRRLEYRGYDSAGVAVVCEDELLTEKRAGKLANLEKALSERSGPDGLSDGGTASMGIGDGTTGIGHTRWATHGGPTDRNAHPHVARDGRVAVIHNGIIENFAKLRAELEADGVQFTSDTDTECVAHLLSAELTRLRTAGEANGPQLLAAAMRSVCQRLEGAFTLLAVDAALPGVVVGARRNSPLVVGRGVGENYLASDVSAFIEHTREAVELGQDQVVLITGDAIEITDFDGQPATGKDFHIDWDSSAAEKGGHEYFMLKEIAEQPQAIADTLLGRLTDSGEIMLDEVRLSDQDLRDVDKVFIVACGTAYHSGLVAKYAIEHWTRIPCEVELASEFRYRDPVLDRSTLVVAISQSGETMDTLMALRHAKAQKARVLAICNTNGSTIPRESDAVLYTHGGPEIAVASTKAFLTQLVACYLIGLHLAQVRGNLYADEAGAIVEQLLKVPDKIRELLAGIDPVRQLARDLKAAPTVLFIGRHVGYPVALEGALKLKELAYMHAEGFAAGELKHGPIALIDQGTPVVCVVPSPAGRGMLHDKIVSNIQEVRARGARTIVIAEEGDTAVLPYADHVIYVPRTPTLLAPLMTTIPLQVFACEIAAARGHDVDQPRNLAKSVTVE</sequence>
<evidence type="ECO:0000313" key="12">
    <source>
        <dbReference type="EMBL" id="MFD1324497.1"/>
    </source>
</evidence>
<keyword evidence="8" id="KW-0963">Cytoplasm</keyword>
<reference evidence="13" key="1">
    <citation type="journal article" date="2019" name="Int. J. Syst. Evol. Microbiol.">
        <title>The Global Catalogue of Microorganisms (GCM) 10K type strain sequencing project: providing services to taxonomists for standard genome sequencing and annotation.</title>
        <authorList>
            <consortium name="The Broad Institute Genomics Platform"/>
            <consortium name="The Broad Institute Genome Sequencing Center for Infectious Disease"/>
            <person name="Wu L."/>
            <person name="Ma J."/>
        </authorList>
    </citation>
    <scope>NUCLEOTIDE SEQUENCE [LARGE SCALE GENOMIC DNA]</scope>
    <source>
        <strain evidence="13">JCM 31037</strain>
    </source>
</reference>
<keyword evidence="7" id="KW-0315">Glutamine amidotransferase</keyword>
<evidence type="ECO:0000256" key="4">
    <source>
        <dbReference type="ARBA" id="ARBA00022576"/>
    </source>
</evidence>
<keyword evidence="5 8" id="KW-0808">Transferase</keyword>
<dbReference type="Gene3D" id="3.60.20.10">
    <property type="entry name" value="Glutamine Phosphoribosylpyrophosphate, subunit 1, domain 1"/>
    <property type="match status" value="1"/>
</dbReference>
<comment type="function">
    <text evidence="8">Catalyzes the first step in hexosamine metabolism, converting fructose-6P into glucosamine-6P using glutamine as a nitrogen source.</text>
</comment>
<name>A0ABW3YM61_9ACTN</name>
<feature type="active site" description="Nucleophile; for GATase activity" evidence="8">
    <location>
        <position position="2"/>
    </location>
</feature>
<evidence type="ECO:0000256" key="8">
    <source>
        <dbReference type="HAMAP-Rule" id="MF_00164"/>
    </source>
</evidence>
<evidence type="ECO:0000256" key="3">
    <source>
        <dbReference type="ARBA" id="ARBA00016090"/>
    </source>
</evidence>
<feature type="region of interest" description="Disordered" evidence="9">
    <location>
        <begin position="59"/>
        <end position="103"/>
    </location>
</feature>
<dbReference type="InterPro" id="IPR001347">
    <property type="entry name" value="SIS_dom"/>
</dbReference>
<dbReference type="PROSITE" id="PS51464">
    <property type="entry name" value="SIS"/>
    <property type="match status" value="2"/>
</dbReference>
<dbReference type="InterPro" id="IPR046348">
    <property type="entry name" value="SIS_dom_sf"/>
</dbReference>
<dbReference type="EC" id="2.6.1.16" evidence="2 8"/>
<feature type="domain" description="Glutamine amidotransferase type-2" evidence="10">
    <location>
        <begin position="2"/>
        <end position="243"/>
    </location>
</feature>
<dbReference type="Pfam" id="PF13522">
    <property type="entry name" value="GATase_6"/>
    <property type="match status" value="1"/>
</dbReference>
<dbReference type="PROSITE" id="PS51278">
    <property type="entry name" value="GATASE_TYPE_2"/>
    <property type="match status" value="1"/>
</dbReference>
<dbReference type="InterPro" id="IPR005855">
    <property type="entry name" value="GFAT"/>
</dbReference>
<comment type="caution">
    <text evidence="12">The sequence shown here is derived from an EMBL/GenBank/DDBJ whole genome shotgun (WGS) entry which is preliminary data.</text>
</comment>
<keyword evidence="6" id="KW-0677">Repeat</keyword>
<dbReference type="CDD" id="cd05008">
    <property type="entry name" value="SIS_GlmS_GlmD_1"/>
    <property type="match status" value="1"/>
</dbReference>
<feature type="initiator methionine" description="Removed" evidence="8">
    <location>
        <position position="1"/>
    </location>
</feature>
<evidence type="ECO:0000313" key="13">
    <source>
        <dbReference type="Proteomes" id="UP001597260"/>
    </source>
</evidence>
<feature type="domain" description="SIS" evidence="11">
    <location>
        <begin position="483"/>
        <end position="628"/>
    </location>
</feature>
<comment type="subcellular location">
    <subcellularLocation>
        <location evidence="8">Cytoplasm</location>
    </subcellularLocation>
</comment>
<dbReference type="InterPro" id="IPR035466">
    <property type="entry name" value="GlmS/AgaS_SIS"/>
</dbReference>
<evidence type="ECO:0000256" key="9">
    <source>
        <dbReference type="SAM" id="MobiDB-lite"/>
    </source>
</evidence>
<comment type="catalytic activity">
    <reaction evidence="1 8">
        <text>D-fructose 6-phosphate + L-glutamine = D-glucosamine 6-phosphate + L-glutamate</text>
        <dbReference type="Rhea" id="RHEA:13237"/>
        <dbReference type="ChEBI" id="CHEBI:29985"/>
        <dbReference type="ChEBI" id="CHEBI:58359"/>
        <dbReference type="ChEBI" id="CHEBI:58725"/>
        <dbReference type="ChEBI" id="CHEBI:61527"/>
        <dbReference type="EC" id="2.6.1.16"/>
    </reaction>
</comment>
<dbReference type="PANTHER" id="PTHR10937">
    <property type="entry name" value="GLUCOSAMINE--FRUCTOSE-6-PHOSPHATE AMINOTRANSFERASE, ISOMERIZING"/>
    <property type="match status" value="1"/>
</dbReference>
<feature type="active site" description="For Fru-6P isomerization activity" evidence="8">
    <location>
        <position position="633"/>
    </location>
</feature>
<organism evidence="12 13">
    <name type="scientific">Micromonospora sonneratiae</name>
    <dbReference type="NCBI Taxonomy" id="1184706"/>
    <lineage>
        <taxon>Bacteria</taxon>
        <taxon>Bacillati</taxon>
        <taxon>Actinomycetota</taxon>
        <taxon>Actinomycetes</taxon>
        <taxon>Micromonosporales</taxon>
        <taxon>Micromonosporaceae</taxon>
        <taxon>Micromonospora</taxon>
    </lineage>
</organism>
<dbReference type="NCBIfam" id="TIGR01135">
    <property type="entry name" value="glmS"/>
    <property type="match status" value="1"/>
</dbReference>
<evidence type="ECO:0000256" key="1">
    <source>
        <dbReference type="ARBA" id="ARBA00001031"/>
    </source>
</evidence>
<keyword evidence="4 8" id="KW-0032">Aminotransferase</keyword>
<proteinExistence type="inferred from homology"/>
<keyword evidence="13" id="KW-1185">Reference proteome</keyword>
<dbReference type="InterPro" id="IPR029055">
    <property type="entry name" value="Ntn_hydrolases_N"/>
</dbReference>
<dbReference type="CDD" id="cd05009">
    <property type="entry name" value="SIS_GlmS_GlmD_2"/>
    <property type="match status" value="1"/>
</dbReference>
<dbReference type="SUPFAM" id="SSF56235">
    <property type="entry name" value="N-terminal nucleophile aminohydrolases (Ntn hydrolases)"/>
    <property type="match status" value="1"/>
</dbReference>
<gene>
    <name evidence="8 12" type="primary">glmS</name>
    <name evidence="12" type="ORF">ACFQ4H_25750</name>
</gene>
<dbReference type="InterPro" id="IPR017932">
    <property type="entry name" value="GATase_2_dom"/>
</dbReference>
<dbReference type="CDD" id="cd00714">
    <property type="entry name" value="GFAT"/>
    <property type="match status" value="1"/>
</dbReference>
<evidence type="ECO:0000256" key="7">
    <source>
        <dbReference type="ARBA" id="ARBA00022962"/>
    </source>
</evidence>
<dbReference type="EMBL" id="JBHTMP010000049">
    <property type="protein sequence ID" value="MFD1324497.1"/>
    <property type="molecule type" value="Genomic_DNA"/>
</dbReference>
<dbReference type="PANTHER" id="PTHR10937:SF0">
    <property type="entry name" value="GLUTAMINE--FRUCTOSE-6-PHOSPHATE TRANSAMINASE (ISOMERIZING)"/>
    <property type="match status" value="1"/>
</dbReference>
<accession>A0ABW3YM61</accession>
<evidence type="ECO:0000259" key="11">
    <source>
        <dbReference type="PROSITE" id="PS51464"/>
    </source>
</evidence>
<dbReference type="HAMAP" id="MF_00164">
    <property type="entry name" value="GlmS"/>
    <property type="match status" value="1"/>
</dbReference>
<dbReference type="Pfam" id="PF01380">
    <property type="entry name" value="SIS"/>
    <property type="match status" value="2"/>
</dbReference>
<protein>
    <recommendedName>
        <fullName evidence="3 8">Glutamine--fructose-6-phosphate aminotransferase [isomerizing]</fullName>
        <ecNumber evidence="2 8">2.6.1.16</ecNumber>
    </recommendedName>
    <alternativeName>
        <fullName evidence="8">D-fructose-6-phosphate amidotransferase</fullName>
    </alternativeName>
    <alternativeName>
        <fullName evidence="8">GFAT</fullName>
    </alternativeName>
    <alternativeName>
        <fullName evidence="8">Glucosamine-6-phosphate synthase</fullName>
    </alternativeName>
    <alternativeName>
        <fullName evidence="8">Hexosephosphate aminotransferase</fullName>
    </alternativeName>
    <alternativeName>
        <fullName evidence="8">L-glutamine--D-fructose-6-phosphate amidotransferase</fullName>
    </alternativeName>
</protein>
<dbReference type="RefSeq" id="WP_377575234.1">
    <property type="nucleotide sequence ID" value="NZ_JBHTMP010000049.1"/>
</dbReference>
<feature type="domain" description="SIS" evidence="11">
    <location>
        <begin position="311"/>
        <end position="450"/>
    </location>
</feature>
<dbReference type="SUPFAM" id="SSF53697">
    <property type="entry name" value="SIS domain"/>
    <property type="match status" value="1"/>
</dbReference>
<dbReference type="InterPro" id="IPR047084">
    <property type="entry name" value="GFAT_N"/>
</dbReference>
<dbReference type="GO" id="GO:0004360">
    <property type="term" value="F:glutamine-fructose-6-phosphate transaminase (isomerizing) activity"/>
    <property type="evidence" value="ECO:0007669"/>
    <property type="project" value="UniProtKB-EC"/>
</dbReference>
<evidence type="ECO:0000259" key="10">
    <source>
        <dbReference type="PROSITE" id="PS51278"/>
    </source>
</evidence>
<dbReference type="Proteomes" id="UP001597260">
    <property type="component" value="Unassembled WGS sequence"/>
</dbReference>
<evidence type="ECO:0000256" key="2">
    <source>
        <dbReference type="ARBA" id="ARBA00012916"/>
    </source>
</evidence>
<dbReference type="InterPro" id="IPR035490">
    <property type="entry name" value="GlmS/FrlB_SIS"/>
</dbReference>
<dbReference type="Gene3D" id="3.40.50.10490">
    <property type="entry name" value="Glucose-6-phosphate isomerase like protein, domain 1"/>
    <property type="match status" value="2"/>
</dbReference>
<evidence type="ECO:0000256" key="6">
    <source>
        <dbReference type="ARBA" id="ARBA00022737"/>
    </source>
</evidence>
<evidence type="ECO:0000256" key="5">
    <source>
        <dbReference type="ARBA" id="ARBA00022679"/>
    </source>
</evidence>